<comment type="caution">
    <text evidence="1">The sequence shown here is derived from an EMBL/GenBank/DDBJ whole genome shotgun (WGS) entry which is preliminary data.</text>
</comment>
<dbReference type="RefSeq" id="WP_305961805.1">
    <property type="nucleotide sequence ID" value="NZ_JAVAMQ010000002.1"/>
</dbReference>
<protein>
    <submittedName>
        <fullName evidence="1">Uncharacterized protein</fullName>
    </submittedName>
</protein>
<proteinExistence type="predicted"/>
<reference evidence="1 2" key="1">
    <citation type="submission" date="2023-08" db="EMBL/GenBank/DDBJ databases">
        <authorList>
            <person name="Park J.-S."/>
        </authorList>
    </citation>
    <scope>NUCLEOTIDE SEQUENCE [LARGE SCALE GENOMIC DNA]</scope>
    <source>
        <strain evidence="1 2">2205BS29-5</strain>
    </source>
</reference>
<dbReference type="Proteomes" id="UP001224997">
    <property type="component" value="Unassembled WGS sequence"/>
</dbReference>
<keyword evidence="2" id="KW-1185">Reference proteome</keyword>
<sequence length="67" mass="6964">MIAEVIEMFMVSGPAVPPTDPLLALLTQAAKTTYLGSPKVVSDPIQQILPASVAYVRQEAASPPSGV</sequence>
<dbReference type="EMBL" id="JAVAMQ010000002">
    <property type="protein sequence ID" value="MDP5305926.1"/>
    <property type="molecule type" value="Genomic_DNA"/>
</dbReference>
<gene>
    <name evidence="1" type="ORF">Q5Y72_02310</name>
</gene>
<evidence type="ECO:0000313" key="2">
    <source>
        <dbReference type="Proteomes" id="UP001224997"/>
    </source>
</evidence>
<accession>A0ABT9JA11</accession>
<organism evidence="1 2">
    <name type="scientific">Paracoccus spongiarum</name>
    <dbReference type="NCBI Taxonomy" id="3064387"/>
    <lineage>
        <taxon>Bacteria</taxon>
        <taxon>Pseudomonadati</taxon>
        <taxon>Pseudomonadota</taxon>
        <taxon>Alphaproteobacteria</taxon>
        <taxon>Rhodobacterales</taxon>
        <taxon>Paracoccaceae</taxon>
        <taxon>Paracoccus</taxon>
    </lineage>
</organism>
<evidence type="ECO:0000313" key="1">
    <source>
        <dbReference type="EMBL" id="MDP5305926.1"/>
    </source>
</evidence>
<name>A0ABT9JA11_9RHOB</name>